<evidence type="ECO:0000256" key="5">
    <source>
        <dbReference type="ARBA" id="ARBA00022701"/>
    </source>
</evidence>
<evidence type="ECO:0000256" key="10">
    <source>
        <dbReference type="ARBA" id="ARBA00023273"/>
    </source>
</evidence>
<comment type="subunit">
    <text evidence="12">Consists of at least two heavy chains and a number of intermediate and light chains. Interacts with BICD2. Interacts with CFAP45 and CFAP52. Interacts with CFAP53.</text>
</comment>
<evidence type="ECO:0000313" key="18">
    <source>
        <dbReference type="Proteomes" id="UP000008144"/>
    </source>
</evidence>
<dbReference type="Pfam" id="PF00400">
    <property type="entry name" value="WD40"/>
    <property type="match status" value="1"/>
</dbReference>
<dbReference type="PROSITE" id="PS50082">
    <property type="entry name" value="WD_REPEATS_2"/>
    <property type="match status" value="1"/>
</dbReference>
<evidence type="ECO:0000256" key="13">
    <source>
        <dbReference type="ARBA" id="ARBA00072661"/>
    </source>
</evidence>
<evidence type="ECO:0000256" key="1">
    <source>
        <dbReference type="ARBA" id="ARBA00004430"/>
    </source>
</evidence>
<evidence type="ECO:0000256" key="4">
    <source>
        <dbReference type="ARBA" id="ARBA00022574"/>
    </source>
</evidence>
<feature type="region of interest" description="Disordered" evidence="16">
    <location>
        <begin position="95"/>
        <end position="183"/>
    </location>
</feature>
<evidence type="ECO:0000256" key="6">
    <source>
        <dbReference type="ARBA" id="ARBA00022737"/>
    </source>
</evidence>
<dbReference type="PANTHER" id="PTHR12442:SF11">
    <property type="entry name" value="DYNEIN AXONEMAL INTERMEDIATE CHAIN 1"/>
    <property type="match status" value="1"/>
</dbReference>
<comment type="function">
    <text evidence="11">Part of the dynein complex of respiratory cilia.</text>
</comment>
<dbReference type="Proteomes" id="UP000008144">
    <property type="component" value="Chromosome 4"/>
</dbReference>
<dbReference type="FunCoup" id="F7B0J8">
    <property type="interactions" value="4"/>
</dbReference>
<reference evidence="18" key="1">
    <citation type="journal article" date="2002" name="Science">
        <title>The draft genome of Ciona intestinalis: insights into chordate and vertebrate origins.</title>
        <authorList>
            <person name="Dehal P."/>
            <person name="Satou Y."/>
            <person name="Campbell R.K."/>
            <person name="Chapman J."/>
            <person name="Degnan B."/>
            <person name="De Tomaso A."/>
            <person name="Davidson B."/>
            <person name="Di Gregorio A."/>
            <person name="Gelpke M."/>
            <person name="Goodstein D.M."/>
            <person name="Harafuji N."/>
            <person name="Hastings K.E."/>
            <person name="Ho I."/>
            <person name="Hotta K."/>
            <person name="Huang W."/>
            <person name="Kawashima T."/>
            <person name="Lemaire P."/>
            <person name="Martinez D."/>
            <person name="Meinertzhagen I.A."/>
            <person name="Necula S."/>
            <person name="Nonaka M."/>
            <person name="Putnam N."/>
            <person name="Rash S."/>
            <person name="Saiga H."/>
            <person name="Satake M."/>
            <person name="Terry A."/>
            <person name="Yamada L."/>
            <person name="Wang H.G."/>
            <person name="Awazu S."/>
            <person name="Azumi K."/>
            <person name="Boore J."/>
            <person name="Branno M."/>
            <person name="Chin-Bow S."/>
            <person name="DeSantis R."/>
            <person name="Doyle S."/>
            <person name="Francino P."/>
            <person name="Keys D.N."/>
            <person name="Haga S."/>
            <person name="Hayashi H."/>
            <person name="Hino K."/>
            <person name="Imai K.S."/>
            <person name="Inaba K."/>
            <person name="Kano S."/>
            <person name="Kobayashi K."/>
            <person name="Kobayashi M."/>
            <person name="Lee B.I."/>
            <person name="Makabe K.W."/>
            <person name="Manohar C."/>
            <person name="Matassi G."/>
            <person name="Medina M."/>
            <person name="Mochizuki Y."/>
            <person name="Mount S."/>
            <person name="Morishita T."/>
            <person name="Miura S."/>
            <person name="Nakayama A."/>
            <person name="Nishizaka S."/>
            <person name="Nomoto H."/>
            <person name="Ohta F."/>
            <person name="Oishi K."/>
            <person name="Rigoutsos I."/>
            <person name="Sano M."/>
            <person name="Sasaki A."/>
            <person name="Sasakura Y."/>
            <person name="Shoguchi E."/>
            <person name="Shin-i T."/>
            <person name="Spagnuolo A."/>
            <person name="Stainier D."/>
            <person name="Suzuki M.M."/>
            <person name="Tassy O."/>
            <person name="Takatori N."/>
            <person name="Tokuoka M."/>
            <person name="Yagi K."/>
            <person name="Yoshizaki F."/>
            <person name="Wada S."/>
            <person name="Zhang C."/>
            <person name="Hyatt P.D."/>
            <person name="Larimer F."/>
            <person name="Detter C."/>
            <person name="Doggett N."/>
            <person name="Glavina T."/>
            <person name="Hawkins T."/>
            <person name="Richardson P."/>
            <person name="Lucas S."/>
            <person name="Kohara Y."/>
            <person name="Levine M."/>
            <person name="Satoh N."/>
            <person name="Rokhsar D.S."/>
        </authorList>
    </citation>
    <scope>NUCLEOTIDE SEQUENCE [LARGE SCALE GENOMIC DNA]</scope>
</reference>
<dbReference type="FunFam" id="2.130.10.10:FF:000349">
    <property type="entry name" value="Dynein axonemal intermediate chain 1"/>
    <property type="match status" value="1"/>
</dbReference>
<evidence type="ECO:0000256" key="11">
    <source>
        <dbReference type="ARBA" id="ARBA00053763"/>
    </source>
</evidence>
<evidence type="ECO:0000256" key="14">
    <source>
        <dbReference type="ARBA" id="ARBA00080372"/>
    </source>
</evidence>
<keyword evidence="3" id="KW-0963">Cytoplasm</keyword>
<keyword evidence="10" id="KW-0966">Cell projection</keyword>
<comment type="similarity">
    <text evidence="2">Belongs to the dynein intermediate chain family.</text>
</comment>
<evidence type="ECO:0000256" key="16">
    <source>
        <dbReference type="SAM" id="MobiDB-lite"/>
    </source>
</evidence>
<dbReference type="PROSITE" id="PS50294">
    <property type="entry name" value="WD_REPEATS_REGION"/>
    <property type="match status" value="1"/>
</dbReference>
<evidence type="ECO:0000256" key="9">
    <source>
        <dbReference type="ARBA" id="ARBA00023212"/>
    </source>
</evidence>
<evidence type="ECO:0000256" key="8">
    <source>
        <dbReference type="ARBA" id="ARBA00023175"/>
    </source>
</evidence>
<protein>
    <recommendedName>
        <fullName evidence="13">Dynein axonemal intermediate chain 1</fullName>
    </recommendedName>
    <alternativeName>
        <fullName evidence="14">Axonemal dynein intermediate chain 1</fullName>
    </alternativeName>
</protein>
<dbReference type="GeneTree" id="ENSGT00940000156436"/>
<dbReference type="GO" id="GO:0045504">
    <property type="term" value="F:dynein heavy chain binding"/>
    <property type="evidence" value="ECO:0000318"/>
    <property type="project" value="GO_Central"/>
</dbReference>
<dbReference type="InterPro" id="IPR001680">
    <property type="entry name" value="WD40_rpt"/>
</dbReference>
<dbReference type="AlphaFoldDB" id="F7B0J8"/>
<reference evidence="17" key="3">
    <citation type="submission" date="2025-08" db="UniProtKB">
        <authorList>
            <consortium name="Ensembl"/>
        </authorList>
    </citation>
    <scope>IDENTIFICATION</scope>
</reference>
<dbReference type="PANTHER" id="PTHR12442">
    <property type="entry name" value="DYNEIN INTERMEDIATE CHAIN"/>
    <property type="match status" value="1"/>
</dbReference>
<dbReference type="GO" id="GO:0045503">
    <property type="term" value="F:dynein light chain binding"/>
    <property type="evidence" value="ECO:0000318"/>
    <property type="project" value="GO_Central"/>
</dbReference>
<evidence type="ECO:0000256" key="12">
    <source>
        <dbReference type="ARBA" id="ARBA00061734"/>
    </source>
</evidence>
<feature type="repeat" description="WD" evidence="15">
    <location>
        <begin position="495"/>
        <end position="528"/>
    </location>
</feature>
<keyword evidence="7" id="KW-0243">Dynein</keyword>
<evidence type="ECO:0000313" key="17">
    <source>
        <dbReference type="Ensembl" id="ENSCINP00000017986.3"/>
    </source>
</evidence>
<dbReference type="SUPFAM" id="SSF50978">
    <property type="entry name" value="WD40 repeat-like"/>
    <property type="match status" value="1"/>
</dbReference>
<keyword evidence="9" id="KW-0206">Cytoskeleton</keyword>
<dbReference type="InterPro" id="IPR036322">
    <property type="entry name" value="WD40_repeat_dom_sf"/>
</dbReference>
<dbReference type="FunFam" id="2.130.10.10:FF:000251">
    <property type="entry name" value="Dynein axonemal intermediate chain 1"/>
    <property type="match status" value="1"/>
</dbReference>
<dbReference type="GO" id="GO:0003341">
    <property type="term" value="P:cilium movement"/>
    <property type="evidence" value="ECO:0000318"/>
    <property type="project" value="GO_Central"/>
</dbReference>
<reference evidence="17" key="4">
    <citation type="submission" date="2025-09" db="UniProtKB">
        <authorList>
            <consortium name="Ensembl"/>
        </authorList>
    </citation>
    <scope>IDENTIFICATION</scope>
</reference>
<dbReference type="GO" id="GO:0036157">
    <property type="term" value="C:outer dynein arm"/>
    <property type="evidence" value="ECO:0000318"/>
    <property type="project" value="GO_Central"/>
</dbReference>
<keyword evidence="8" id="KW-0505">Motor protein</keyword>
<gene>
    <name evidence="17" type="primary">LOC778840</name>
</gene>
<dbReference type="InParanoid" id="F7B0J8"/>
<sequence length="661" mass="75195">MKGRPKIRDDDDMTEIGDLGDDSYVHGKTLVKPDDQLDLTEVELKEEFTRILTANNPHAPQNIVRFNFKERTYKQTSSVEQIAIHFALDGNMLHKDSDEARRQRAKAGMGESKSEAALSEAGEEEGGEGEDGEKEEVVEAPPPKKESLRNQFNFSERASQTFNNPYRERGTATEPPPRANFSSTANQWEIYDAYYEDLQKQEKAKDKTKQIPTYRKEDDKTKKKLVAMETASDDISRVTRAAKIVERMVNQNTFDDIAQDFSYFEDASDEFRDQEGTLLPLWKFSFDKAKRLAVTSICWNPKYVDMFVVGHGSYDFTKQGRGMLLFYTLKNPSHPEYIYSTESGVMCLDIHPIYQYLVCVGFYDGSVGVFNTQEKRPGPVYKSTAKSGKHTDPVWQVKWQKDDLDNNLNLYSVSSDGRVVSWTLVKDELIYADVIKLTVDDLPTEGPDGTQLQLLGCGTSFDFHKKIDYLFLVGTEEGKIHKCSKAYSSQFLDTIDAHHMAVDAVRWNPFHPDIFISCSADWTVKIWDHNYGNQAMFTFDLNSAVGDVAWAPFSSTVFAAVTADGKVHVFDLNINKYEALCEQSVVQKKKTKLTHIEFNPRHMIICVGDERGYVTSLKLSPNLRKVPKKKKGEENVGIDHEIEIAKLDKILSLVREPDNKE</sequence>
<dbReference type="GO" id="GO:0036158">
    <property type="term" value="P:outer dynein arm assembly"/>
    <property type="evidence" value="ECO:0000318"/>
    <property type="project" value="GO_Central"/>
</dbReference>
<evidence type="ECO:0000256" key="2">
    <source>
        <dbReference type="ARBA" id="ARBA00011059"/>
    </source>
</evidence>
<evidence type="ECO:0000256" key="3">
    <source>
        <dbReference type="ARBA" id="ARBA00022490"/>
    </source>
</evidence>
<feature type="compositionally biased region" description="Polar residues" evidence="16">
    <location>
        <begin position="149"/>
        <end position="164"/>
    </location>
</feature>
<keyword evidence="18" id="KW-1185">Reference proteome</keyword>
<keyword evidence="6" id="KW-0677">Repeat</keyword>
<dbReference type="Gene3D" id="2.130.10.10">
    <property type="entry name" value="YVTN repeat-like/Quinoprotein amine dehydrogenase"/>
    <property type="match status" value="2"/>
</dbReference>
<dbReference type="OMA" id="VWEDMRA"/>
<accession>F7B0J8</accession>
<keyword evidence="4 15" id="KW-0853">WD repeat</keyword>
<dbReference type="GO" id="GO:0005874">
    <property type="term" value="C:microtubule"/>
    <property type="evidence" value="ECO:0007669"/>
    <property type="project" value="UniProtKB-KW"/>
</dbReference>
<evidence type="ECO:0000256" key="15">
    <source>
        <dbReference type="PROSITE-ProRule" id="PRU00221"/>
    </source>
</evidence>
<reference evidence="17" key="2">
    <citation type="journal article" date="2008" name="Genome Biol.">
        <title>Improved genome assembly and evidence-based global gene model set for the chordate Ciona intestinalis: new insight into intron and operon populations.</title>
        <authorList>
            <person name="Satou Y."/>
            <person name="Mineta K."/>
            <person name="Ogasawara M."/>
            <person name="Sasakura Y."/>
            <person name="Shoguchi E."/>
            <person name="Ueno K."/>
            <person name="Yamada L."/>
            <person name="Matsumoto J."/>
            <person name="Wasserscheid J."/>
            <person name="Dewar K."/>
            <person name="Wiley G.B."/>
            <person name="Macmil S.L."/>
            <person name="Roe B.A."/>
            <person name="Zeller R.W."/>
            <person name="Hastings K.E."/>
            <person name="Lemaire P."/>
            <person name="Lindquist E."/>
            <person name="Endo T."/>
            <person name="Hotta K."/>
            <person name="Inaba K."/>
        </authorList>
    </citation>
    <scope>NUCLEOTIDE SEQUENCE [LARGE SCALE GENOMIC DNA]</scope>
    <source>
        <strain evidence="17">wild type</strain>
    </source>
</reference>
<dbReference type="InterPro" id="IPR015943">
    <property type="entry name" value="WD40/YVTN_repeat-like_dom_sf"/>
</dbReference>
<dbReference type="HOGENOM" id="CLU_015820_2_0_1"/>
<dbReference type="EMBL" id="EAAA01002021">
    <property type="status" value="NOT_ANNOTATED_CDS"/>
    <property type="molecule type" value="Genomic_DNA"/>
</dbReference>
<comment type="subcellular location">
    <subcellularLocation>
        <location evidence="1">Cytoplasm</location>
        <location evidence="1">Cytoskeleton</location>
        <location evidence="1">Cilium axoneme</location>
    </subcellularLocation>
</comment>
<dbReference type="GO" id="GO:0003002">
    <property type="term" value="P:regionalization"/>
    <property type="evidence" value="ECO:0007669"/>
    <property type="project" value="UniProtKB-ARBA"/>
</dbReference>
<dbReference type="InterPro" id="IPR050687">
    <property type="entry name" value="Dynein_IC"/>
</dbReference>
<dbReference type="SMART" id="SM00320">
    <property type="entry name" value="WD40"/>
    <property type="match status" value="4"/>
</dbReference>
<feature type="compositionally biased region" description="Acidic residues" evidence="16">
    <location>
        <begin position="121"/>
        <end position="138"/>
    </location>
</feature>
<evidence type="ECO:0000256" key="7">
    <source>
        <dbReference type="ARBA" id="ARBA00023017"/>
    </source>
</evidence>
<organism evidence="17 18">
    <name type="scientific">Ciona intestinalis</name>
    <name type="common">Transparent sea squirt</name>
    <name type="synonym">Ascidia intestinalis</name>
    <dbReference type="NCBI Taxonomy" id="7719"/>
    <lineage>
        <taxon>Eukaryota</taxon>
        <taxon>Metazoa</taxon>
        <taxon>Chordata</taxon>
        <taxon>Tunicata</taxon>
        <taxon>Ascidiacea</taxon>
        <taxon>Phlebobranchia</taxon>
        <taxon>Cionidae</taxon>
        <taxon>Ciona</taxon>
    </lineage>
</organism>
<name>F7B0J8_CIOIN</name>
<dbReference type="Ensembl" id="ENSCINT00000017986.3">
    <property type="protein sequence ID" value="ENSCINP00000017986.3"/>
    <property type="gene ID" value="ENSCING00000008832.3"/>
</dbReference>
<dbReference type="STRING" id="7719.ENSCINP00000017986"/>
<proteinExistence type="inferred from homology"/>
<keyword evidence="5" id="KW-0493">Microtubule</keyword>